<evidence type="ECO:0000313" key="1">
    <source>
        <dbReference type="EMBL" id="KAJ7702831.1"/>
    </source>
</evidence>
<sequence length="190" mass="21652">VHFNADIKQDIRDHLSGANGKFAVEFVSFPDSDDPGHFFVRGKRDGDWTACLPDYFIQRLGKMQRETPNFDVGLTGILFGQGKTNICLFKGGFDADFDKEHVDSDAHPLFKALIEFSGAGWCIERGSTLCFYDSRFFFLKFKKPGETTIQMRWNLPTDVAAKLEDLKKTAQEPAEQLGMRSLVHSYLHRY</sequence>
<reference evidence="1" key="1">
    <citation type="submission" date="2023-03" db="EMBL/GenBank/DDBJ databases">
        <title>Massive genome expansion in bonnet fungi (Mycena s.s.) driven by repeated elements and novel gene families across ecological guilds.</title>
        <authorList>
            <consortium name="Lawrence Berkeley National Laboratory"/>
            <person name="Harder C.B."/>
            <person name="Miyauchi S."/>
            <person name="Viragh M."/>
            <person name="Kuo A."/>
            <person name="Thoen E."/>
            <person name="Andreopoulos B."/>
            <person name="Lu D."/>
            <person name="Skrede I."/>
            <person name="Drula E."/>
            <person name="Henrissat B."/>
            <person name="Morin E."/>
            <person name="Kohler A."/>
            <person name="Barry K."/>
            <person name="LaButti K."/>
            <person name="Morin E."/>
            <person name="Salamov A."/>
            <person name="Lipzen A."/>
            <person name="Mereny Z."/>
            <person name="Hegedus B."/>
            <person name="Baldrian P."/>
            <person name="Stursova M."/>
            <person name="Weitz H."/>
            <person name="Taylor A."/>
            <person name="Grigoriev I.V."/>
            <person name="Nagy L.G."/>
            <person name="Martin F."/>
            <person name="Kauserud H."/>
        </authorList>
    </citation>
    <scope>NUCLEOTIDE SEQUENCE</scope>
    <source>
        <strain evidence="1">CBHHK067</strain>
    </source>
</reference>
<proteinExistence type="predicted"/>
<keyword evidence="2" id="KW-1185">Reference proteome</keyword>
<organism evidence="1 2">
    <name type="scientific">Mycena rosella</name>
    <name type="common">Pink bonnet</name>
    <name type="synonym">Agaricus rosellus</name>
    <dbReference type="NCBI Taxonomy" id="1033263"/>
    <lineage>
        <taxon>Eukaryota</taxon>
        <taxon>Fungi</taxon>
        <taxon>Dikarya</taxon>
        <taxon>Basidiomycota</taxon>
        <taxon>Agaricomycotina</taxon>
        <taxon>Agaricomycetes</taxon>
        <taxon>Agaricomycetidae</taxon>
        <taxon>Agaricales</taxon>
        <taxon>Marasmiineae</taxon>
        <taxon>Mycenaceae</taxon>
        <taxon>Mycena</taxon>
    </lineage>
</organism>
<feature type="non-terminal residue" evidence="1">
    <location>
        <position position="190"/>
    </location>
</feature>
<dbReference type="AlphaFoldDB" id="A0AAD7DZW0"/>
<evidence type="ECO:0000313" key="2">
    <source>
        <dbReference type="Proteomes" id="UP001221757"/>
    </source>
</evidence>
<comment type="caution">
    <text evidence="1">The sequence shown here is derived from an EMBL/GenBank/DDBJ whole genome shotgun (WGS) entry which is preliminary data.</text>
</comment>
<dbReference type="EMBL" id="JARKIE010000014">
    <property type="protein sequence ID" value="KAJ7702831.1"/>
    <property type="molecule type" value="Genomic_DNA"/>
</dbReference>
<dbReference type="Proteomes" id="UP001221757">
    <property type="component" value="Unassembled WGS sequence"/>
</dbReference>
<protein>
    <submittedName>
        <fullName evidence="1">Uncharacterized protein</fullName>
    </submittedName>
</protein>
<gene>
    <name evidence="1" type="ORF">B0H17DRAFT_922965</name>
</gene>
<name>A0AAD7DZW0_MYCRO</name>
<accession>A0AAD7DZW0</accession>